<accession>A0A1J5QKP0</accession>
<name>A0A1J5QKP0_9ZZZZ</name>
<proteinExistence type="predicted"/>
<dbReference type="AlphaFoldDB" id="A0A1J5QKP0"/>
<organism evidence="1">
    <name type="scientific">mine drainage metagenome</name>
    <dbReference type="NCBI Taxonomy" id="410659"/>
    <lineage>
        <taxon>unclassified sequences</taxon>
        <taxon>metagenomes</taxon>
        <taxon>ecological metagenomes</taxon>
    </lineage>
</organism>
<dbReference type="EMBL" id="MLJW01001054">
    <property type="protein sequence ID" value="OIQ80487.1"/>
    <property type="molecule type" value="Genomic_DNA"/>
</dbReference>
<gene>
    <name evidence="1" type="ORF">GALL_377610</name>
</gene>
<protein>
    <submittedName>
        <fullName evidence="1">Uncharacterized protein</fullName>
    </submittedName>
</protein>
<comment type="caution">
    <text evidence="1">The sequence shown here is derived from an EMBL/GenBank/DDBJ whole genome shotgun (WGS) entry which is preliminary data.</text>
</comment>
<reference evidence="1" key="1">
    <citation type="submission" date="2016-10" db="EMBL/GenBank/DDBJ databases">
        <title>Sequence of Gallionella enrichment culture.</title>
        <authorList>
            <person name="Poehlein A."/>
            <person name="Muehling M."/>
            <person name="Daniel R."/>
        </authorList>
    </citation>
    <scope>NUCLEOTIDE SEQUENCE</scope>
</reference>
<evidence type="ECO:0000313" key="1">
    <source>
        <dbReference type="EMBL" id="OIQ80487.1"/>
    </source>
</evidence>
<sequence length="91" mass="9896">MIQRITDIPVEAASSIVERPDGFYWIDADSGAEFGPFSTRAQAVADMLAGTGPDSEPEEILEEFEAELGISDWIDPETGELAENSVPHLED</sequence>